<accession>U2F7T0</accession>
<dbReference type="AlphaFoldDB" id="U2F7T0"/>
<proteinExistence type="predicted"/>
<name>U2F7T0_9BACT</name>
<sequence>MIKFLSYTINEHTPTYGNKNNFKIFKNKSIVNNDSANESIITMTSHIGTHLDMPYHFYENGQCICDFNDDFWYFEKIKIIEINPKDLVIDNELLEKIEPSDCEILIVKTGACYNRSLDLYWEENYGFSPEVYEVLIEKMPNLRVFGFDTISISSFKYRDIGKSAHMKFLNPKRPVLLLEDMDLNDICEDSKISKIIVAPFRIEKCDGIPCCVVGITDD</sequence>
<dbReference type="Pfam" id="PF04199">
    <property type="entry name" value="Cyclase"/>
    <property type="match status" value="1"/>
</dbReference>
<dbReference type="EMBL" id="ANNJ01000002">
    <property type="protein sequence ID" value="ERJ32636.1"/>
    <property type="molecule type" value="Genomic_DNA"/>
</dbReference>
<dbReference type="GO" id="GO:0004061">
    <property type="term" value="F:arylformamidase activity"/>
    <property type="evidence" value="ECO:0007669"/>
    <property type="project" value="InterPro"/>
</dbReference>
<comment type="caution">
    <text evidence="1">The sequence shown here is derived from an EMBL/GenBank/DDBJ whole genome shotgun (WGS) entry which is preliminary data.</text>
</comment>
<dbReference type="SUPFAM" id="SSF102198">
    <property type="entry name" value="Putative cyclase"/>
    <property type="match status" value="1"/>
</dbReference>
<organism evidence="1 2">
    <name type="scientific">Campylobacter concisus UNSW2</name>
    <dbReference type="NCBI Taxonomy" id="1242965"/>
    <lineage>
        <taxon>Bacteria</taxon>
        <taxon>Pseudomonadati</taxon>
        <taxon>Campylobacterota</taxon>
        <taxon>Epsilonproteobacteria</taxon>
        <taxon>Campylobacterales</taxon>
        <taxon>Campylobacteraceae</taxon>
        <taxon>Campylobacter</taxon>
    </lineage>
</organism>
<dbReference type="PANTHER" id="PTHR31118:SF32">
    <property type="entry name" value="KYNURENINE FORMAMIDASE"/>
    <property type="match status" value="1"/>
</dbReference>
<dbReference type="InterPro" id="IPR037175">
    <property type="entry name" value="KFase_sf"/>
</dbReference>
<dbReference type="PATRIC" id="fig|1242965.3.peg.121"/>
<dbReference type="PANTHER" id="PTHR31118">
    <property type="entry name" value="CYCLASE-LIKE PROTEIN 2"/>
    <property type="match status" value="1"/>
</dbReference>
<dbReference type="GO" id="GO:0019441">
    <property type="term" value="P:L-tryptophan catabolic process to kynurenine"/>
    <property type="evidence" value="ECO:0007669"/>
    <property type="project" value="InterPro"/>
</dbReference>
<dbReference type="RefSeq" id="WP_021092083.1">
    <property type="nucleotide sequence ID" value="NZ_ANNJ01000002.1"/>
</dbReference>
<protein>
    <submittedName>
        <fullName evidence="1">Putative cyclase superfamily</fullName>
    </submittedName>
</protein>
<dbReference type="Gene3D" id="3.50.30.50">
    <property type="entry name" value="Putative cyclase"/>
    <property type="match status" value="1"/>
</dbReference>
<dbReference type="Proteomes" id="UP000016625">
    <property type="component" value="Unassembled WGS sequence"/>
</dbReference>
<dbReference type="InterPro" id="IPR007325">
    <property type="entry name" value="KFase/CYL"/>
</dbReference>
<reference evidence="1 2" key="1">
    <citation type="journal article" date="2013" name="BMC Genomics">
        <title>Comparative genomics of Campylobacter concisus isolates reveals genetic diversity and provides insights into disease association.</title>
        <authorList>
            <person name="Deshpande N.P."/>
            <person name="Kaakoush N.O."/>
            <person name="Wilkins M.R."/>
            <person name="Mitchell H.M."/>
        </authorList>
    </citation>
    <scope>NUCLEOTIDE SEQUENCE [LARGE SCALE GENOMIC DNA]</scope>
    <source>
        <strain evidence="1 2">UNSW2</strain>
    </source>
</reference>
<evidence type="ECO:0000313" key="1">
    <source>
        <dbReference type="EMBL" id="ERJ32636.1"/>
    </source>
</evidence>
<evidence type="ECO:0000313" key="2">
    <source>
        <dbReference type="Proteomes" id="UP000016625"/>
    </source>
</evidence>
<gene>
    <name evidence="1" type="ORF">UNSW2_757</name>
</gene>